<evidence type="ECO:0000256" key="6">
    <source>
        <dbReference type="ARBA" id="ARBA00022592"/>
    </source>
</evidence>
<dbReference type="InterPro" id="IPR005672">
    <property type="entry name" value="Phosphate_PstA"/>
</dbReference>
<feature type="transmembrane region" description="Helical" evidence="10">
    <location>
        <begin position="62"/>
        <end position="81"/>
    </location>
</feature>
<evidence type="ECO:0000256" key="9">
    <source>
        <dbReference type="ARBA" id="ARBA00023136"/>
    </source>
</evidence>
<name>A0A7K0CMI9_9ACTN</name>
<dbReference type="Proteomes" id="UP000466345">
    <property type="component" value="Unassembled WGS sequence"/>
</dbReference>
<dbReference type="PROSITE" id="PS50928">
    <property type="entry name" value="ABC_TM1"/>
    <property type="match status" value="1"/>
</dbReference>
<comment type="similarity">
    <text evidence="3 10">Belongs to the binding-protein-dependent transport system permease family. CysTW subfamily.</text>
</comment>
<dbReference type="PANTHER" id="PTHR42922:SF1">
    <property type="entry name" value="PHOSPHATE TRANSPORT SYSTEM PERMEASE PROTEIN PSTA"/>
    <property type="match status" value="1"/>
</dbReference>
<feature type="transmembrane region" description="Helical" evidence="10">
    <location>
        <begin position="335"/>
        <end position="353"/>
    </location>
</feature>
<dbReference type="CDD" id="cd06261">
    <property type="entry name" value="TM_PBP2"/>
    <property type="match status" value="1"/>
</dbReference>
<dbReference type="GO" id="GO:0035435">
    <property type="term" value="P:phosphate ion transmembrane transport"/>
    <property type="evidence" value="ECO:0007669"/>
    <property type="project" value="InterPro"/>
</dbReference>
<keyword evidence="8 10" id="KW-1133">Transmembrane helix</keyword>
<keyword evidence="7 10" id="KW-0812">Transmembrane</keyword>
<dbReference type="InterPro" id="IPR035906">
    <property type="entry name" value="MetI-like_sf"/>
</dbReference>
<keyword evidence="9 10" id="KW-0472">Membrane</keyword>
<reference evidence="12 13" key="1">
    <citation type="submission" date="2019-10" db="EMBL/GenBank/DDBJ databases">
        <title>Streptomyces smaragdinus sp. nov. and Streptomyces fabii sp. nov., isolated from the gut of fungus growing-termite Macrotermes natalensis.</title>
        <authorList>
            <person name="Schwitalla J."/>
            <person name="Benndorf R."/>
            <person name="Martin K."/>
            <person name="De Beer W."/>
            <person name="Kaster A.-K."/>
            <person name="Vollmers J."/>
            <person name="Poulsen M."/>
            <person name="Beemelmanns C."/>
        </authorList>
    </citation>
    <scope>NUCLEOTIDE SEQUENCE [LARGE SCALE GENOMIC DNA]</scope>
    <source>
        <strain evidence="12 13">RB5</strain>
    </source>
</reference>
<dbReference type="NCBIfam" id="TIGR00974">
    <property type="entry name" value="3a0107s02c"/>
    <property type="match status" value="1"/>
</dbReference>
<dbReference type="AlphaFoldDB" id="A0A7K0CMI9"/>
<evidence type="ECO:0000313" key="12">
    <source>
        <dbReference type="EMBL" id="MQY14690.1"/>
    </source>
</evidence>
<dbReference type="Gene3D" id="1.10.3720.10">
    <property type="entry name" value="MetI-like"/>
    <property type="match status" value="1"/>
</dbReference>
<evidence type="ECO:0000256" key="3">
    <source>
        <dbReference type="ARBA" id="ARBA00007069"/>
    </source>
</evidence>
<evidence type="ECO:0000256" key="1">
    <source>
        <dbReference type="ARBA" id="ARBA00003510"/>
    </source>
</evidence>
<dbReference type="PANTHER" id="PTHR42922">
    <property type="entry name" value="PHOSPHATE TRANSPORT SYSTEM PERMEASE PROTEIN PSTA"/>
    <property type="match status" value="1"/>
</dbReference>
<keyword evidence="4" id="KW-0813">Transport</keyword>
<dbReference type="Pfam" id="PF00528">
    <property type="entry name" value="BPD_transp_1"/>
    <property type="match status" value="1"/>
</dbReference>
<gene>
    <name evidence="12" type="ORF">SRB5_48660</name>
</gene>
<dbReference type="EMBL" id="WEGJ01000023">
    <property type="protein sequence ID" value="MQY14690.1"/>
    <property type="molecule type" value="Genomic_DNA"/>
</dbReference>
<comment type="caution">
    <text evidence="12">The sequence shown here is derived from an EMBL/GenBank/DDBJ whole genome shotgun (WGS) entry which is preliminary data.</text>
</comment>
<feature type="transmembrane region" description="Helical" evidence="10">
    <location>
        <begin position="187"/>
        <end position="211"/>
    </location>
</feature>
<accession>A0A7K0CMI9</accession>
<keyword evidence="6" id="KW-0592">Phosphate transport</keyword>
<evidence type="ECO:0000256" key="2">
    <source>
        <dbReference type="ARBA" id="ARBA00004651"/>
    </source>
</evidence>
<dbReference type="InterPro" id="IPR000515">
    <property type="entry name" value="MetI-like"/>
</dbReference>
<keyword evidence="13" id="KW-1185">Reference proteome</keyword>
<evidence type="ECO:0000256" key="5">
    <source>
        <dbReference type="ARBA" id="ARBA00022475"/>
    </source>
</evidence>
<feature type="transmembrane region" description="Helical" evidence="10">
    <location>
        <begin position="36"/>
        <end position="56"/>
    </location>
</feature>
<dbReference type="InterPro" id="IPR051408">
    <property type="entry name" value="Phosphate_transprt_permease"/>
</dbReference>
<comment type="subcellular location">
    <subcellularLocation>
        <location evidence="2 10">Cell membrane</location>
        <topology evidence="2 10">Multi-pass membrane protein</topology>
    </subcellularLocation>
</comment>
<organism evidence="12 13">
    <name type="scientific">Streptomyces smaragdinus</name>
    <dbReference type="NCBI Taxonomy" id="2585196"/>
    <lineage>
        <taxon>Bacteria</taxon>
        <taxon>Bacillati</taxon>
        <taxon>Actinomycetota</taxon>
        <taxon>Actinomycetes</taxon>
        <taxon>Kitasatosporales</taxon>
        <taxon>Streptomycetaceae</taxon>
        <taxon>Streptomyces</taxon>
    </lineage>
</organism>
<dbReference type="SUPFAM" id="SSF161098">
    <property type="entry name" value="MetI-like"/>
    <property type="match status" value="1"/>
</dbReference>
<evidence type="ECO:0000256" key="8">
    <source>
        <dbReference type="ARBA" id="ARBA00022989"/>
    </source>
</evidence>
<protein>
    <recommendedName>
        <fullName evidence="10">Phosphate transport system permease protein PstA</fullName>
    </recommendedName>
</protein>
<evidence type="ECO:0000256" key="10">
    <source>
        <dbReference type="RuleBase" id="RU363043"/>
    </source>
</evidence>
<proteinExistence type="inferred from homology"/>
<feature type="transmembrane region" description="Helical" evidence="10">
    <location>
        <begin position="217"/>
        <end position="235"/>
    </location>
</feature>
<feature type="domain" description="ABC transmembrane type-1" evidence="11">
    <location>
        <begin position="149"/>
        <end position="353"/>
    </location>
</feature>
<sequence length="366" mass="39115">MRIPEHEYDGHEPEHPVTVADRRDDLSIHRPRLPRWTPAAVAGAAIGVAVVLGLALGLHSKVQWGLIAAVLFVLGQYALTARVEGRRRATDRLATSLVLVAFLIAVVPLASLVWSTIVRGVRVLDAYFLTHSMKGVAAISPGGGIYHALVGTLEQVALATLMAAPLGLLTGVYLVEYGRGRLAKVITFFVDVMTGIPSIVAGLFILSLWILALGFGYSGFAGSLALAILMIPTVVRSTEEMLKLVPNELREASYALGVPKWKTILKVVLPTCFGGVVTGVMLSIARITGETAPLLLLVFGNPAINANPFEGAQASLPLFIYEQWAAGNEASYDRAWAAALVLIAFVMILNLLARGIALWKAPKTGR</sequence>
<evidence type="ECO:0000256" key="4">
    <source>
        <dbReference type="ARBA" id="ARBA00022448"/>
    </source>
</evidence>
<keyword evidence="5 10" id="KW-1003">Cell membrane</keyword>
<dbReference type="GO" id="GO:0005315">
    <property type="term" value="F:phosphate transmembrane transporter activity"/>
    <property type="evidence" value="ECO:0007669"/>
    <property type="project" value="InterPro"/>
</dbReference>
<evidence type="ECO:0000313" key="13">
    <source>
        <dbReference type="Proteomes" id="UP000466345"/>
    </source>
</evidence>
<feature type="transmembrane region" description="Helical" evidence="10">
    <location>
        <begin position="156"/>
        <end position="175"/>
    </location>
</feature>
<evidence type="ECO:0000256" key="7">
    <source>
        <dbReference type="ARBA" id="ARBA00022692"/>
    </source>
</evidence>
<evidence type="ECO:0000259" key="11">
    <source>
        <dbReference type="PROSITE" id="PS50928"/>
    </source>
</evidence>
<feature type="transmembrane region" description="Helical" evidence="10">
    <location>
        <begin position="267"/>
        <end position="287"/>
    </location>
</feature>
<dbReference type="GO" id="GO:0005886">
    <property type="term" value="C:plasma membrane"/>
    <property type="evidence" value="ECO:0007669"/>
    <property type="project" value="UniProtKB-SubCell"/>
</dbReference>
<feature type="transmembrane region" description="Helical" evidence="10">
    <location>
        <begin position="93"/>
        <end position="114"/>
    </location>
</feature>
<comment type="function">
    <text evidence="1">Part of the binding-protein-dependent transport system for phosphate; probably responsible for the translocation of the substrate across the membrane.</text>
</comment>